<proteinExistence type="predicted"/>
<dbReference type="GO" id="GO:0005886">
    <property type="term" value="C:plasma membrane"/>
    <property type="evidence" value="ECO:0007669"/>
    <property type="project" value="TreeGrafter"/>
</dbReference>
<dbReference type="EMBL" id="FNYY01000013">
    <property type="protein sequence ID" value="SEJ90601.1"/>
    <property type="molecule type" value="Genomic_DNA"/>
</dbReference>
<evidence type="ECO:0000313" key="3">
    <source>
        <dbReference type="Proteomes" id="UP000182932"/>
    </source>
</evidence>
<sequence>MFKGATRASVRMVERYLPDAFVLVLMLTLVVFAAGMLVEGQSPIAMMTYWGEGFWNLLAFSMQMVLILVTGFVVASTPPFRKLLRALARLPRTPGQAIILVTLVSLVAAWINWGFGLVIGAFFARELGRQVEGLDYRLAIASAYSGFMIWHGGLSGSIPLVIATEGHFAQELIGIIPTSETLFSTLNLGILLGLLLAIPLVNRLIMPSPEETVTVDPARLAETEDDGADSTTLANGMDDSRLISILAGGLGLLYVAHYFLAADGGLNLNIMNFTLLFAGILLHGRPTLFLAAMKKAIEGAGGIVIQFPFYAGIMGMMVGSGLAVTLSSGFVAISTEQTFPLFTFLSAGIVNIFVPSGGGQWAVQAPIVLDAAAALGVSPARAALAVAWGDTWTNLIQPFWALPILAIAGLSAKDIMGFCLIVLVVTGVIIGGGLTFLP</sequence>
<evidence type="ECO:0000256" key="1">
    <source>
        <dbReference type="SAM" id="Phobius"/>
    </source>
</evidence>
<protein>
    <submittedName>
        <fullName evidence="2">Short-chain fatty acids transporter</fullName>
    </submittedName>
</protein>
<dbReference type="Pfam" id="PF02667">
    <property type="entry name" value="SCFA_trans"/>
    <property type="match status" value="1"/>
</dbReference>
<feature type="transmembrane region" description="Helical" evidence="1">
    <location>
        <begin position="338"/>
        <end position="355"/>
    </location>
</feature>
<dbReference type="GeneID" id="80819621"/>
<keyword evidence="1" id="KW-0472">Membrane</keyword>
<dbReference type="RefSeq" id="WP_048534439.1">
    <property type="nucleotide sequence ID" value="NZ_CATLQZ010000016.1"/>
</dbReference>
<evidence type="ECO:0000313" key="2">
    <source>
        <dbReference type="EMBL" id="SEJ90601.1"/>
    </source>
</evidence>
<keyword evidence="1" id="KW-0812">Transmembrane</keyword>
<name>A0A975WCG0_9RHOB</name>
<organism evidence="2 3">
    <name type="scientific">Marinovum algicola</name>
    <dbReference type="NCBI Taxonomy" id="42444"/>
    <lineage>
        <taxon>Bacteria</taxon>
        <taxon>Pseudomonadati</taxon>
        <taxon>Pseudomonadota</taxon>
        <taxon>Alphaproteobacteria</taxon>
        <taxon>Rhodobacterales</taxon>
        <taxon>Roseobacteraceae</taxon>
        <taxon>Marinovum</taxon>
    </lineage>
</organism>
<dbReference type="PANTHER" id="PTHR41983:SF2">
    <property type="entry name" value="SHORT-CHAIN FATTY ACID TRANSPORTER-RELATED"/>
    <property type="match status" value="1"/>
</dbReference>
<gene>
    <name evidence="2" type="ORF">SAMN04487940_11390</name>
</gene>
<feature type="transmembrane region" description="Helical" evidence="1">
    <location>
        <begin position="242"/>
        <end position="260"/>
    </location>
</feature>
<feature type="transmembrane region" description="Helical" evidence="1">
    <location>
        <begin position="266"/>
        <end position="284"/>
    </location>
</feature>
<keyword evidence="3" id="KW-1185">Reference proteome</keyword>
<feature type="transmembrane region" description="Helical" evidence="1">
    <location>
        <begin position="418"/>
        <end position="437"/>
    </location>
</feature>
<comment type="caution">
    <text evidence="2">The sequence shown here is derived from an EMBL/GenBank/DDBJ whole genome shotgun (WGS) entry which is preliminary data.</text>
</comment>
<dbReference type="InterPro" id="IPR006160">
    <property type="entry name" value="SCFA_transpt_AtoE"/>
</dbReference>
<keyword evidence="1" id="KW-1133">Transmembrane helix</keyword>
<dbReference type="PANTHER" id="PTHR41983">
    <property type="entry name" value="SHORT-CHAIN FATTY ACID TRANSPORTER-RELATED"/>
    <property type="match status" value="1"/>
</dbReference>
<feature type="transmembrane region" description="Helical" evidence="1">
    <location>
        <begin position="54"/>
        <end position="77"/>
    </location>
</feature>
<dbReference type="Proteomes" id="UP000182932">
    <property type="component" value="Unassembled WGS sequence"/>
</dbReference>
<dbReference type="AlphaFoldDB" id="A0A975WCG0"/>
<accession>A0A975WCG0</accession>
<feature type="transmembrane region" description="Helical" evidence="1">
    <location>
        <begin position="182"/>
        <end position="201"/>
    </location>
</feature>
<feature type="transmembrane region" description="Helical" evidence="1">
    <location>
        <begin position="97"/>
        <end position="124"/>
    </location>
</feature>
<reference evidence="2 3" key="1">
    <citation type="submission" date="2016-10" db="EMBL/GenBank/DDBJ databases">
        <authorList>
            <person name="Varghese N."/>
            <person name="Submissions S."/>
        </authorList>
    </citation>
    <scope>NUCLEOTIDE SEQUENCE [LARGE SCALE GENOMIC DNA]</scope>
    <source>
        <strain evidence="2 3">FF3</strain>
    </source>
</reference>
<feature type="transmembrane region" description="Helical" evidence="1">
    <location>
        <begin position="136"/>
        <end position="162"/>
    </location>
</feature>
<feature type="transmembrane region" description="Helical" evidence="1">
    <location>
        <begin position="20"/>
        <end position="38"/>
    </location>
</feature>